<accession>A0A8H7H8A8</accession>
<feature type="compositionally biased region" description="Basic and acidic residues" evidence="1">
    <location>
        <begin position="330"/>
        <end position="339"/>
    </location>
</feature>
<evidence type="ECO:0000313" key="7">
    <source>
        <dbReference type="Proteomes" id="UP000650582"/>
    </source>
</evidence>
<comment type="caution">
    <text evidence="6">The sequence shown here is derived from an EMBL/GenBank/DDBJ whole genome shotgun (WGS) entry which is preliminary data.</text>
</comment>
<dbReference type="InterPro" id="IPR039844">
    <property type="entry name" value="URB1"/>
</dbReference>
<dbReference type="InterPro" id="IPR016024">
    <property type="entry name" value="ARM-type_fold"/>
</dbReference>
<dbReference type="SUPFAM" id="SSF48371">
    <property type="entry name" value="ARM repeat"/>
    <property type="match status" value="1"/>
</dbReference>
<gene>
    <name evidence="6" type="ORF">RHS04_05133</name>
</gene>
<dbReference type="EMBL" id="JACYCC010000038">
    <property type="protein sequence ID" value="KAF8678749.1"/>
    <property type="molecule type" value="Genomic_DNA"/>
</dbReference>
<reference evidence="6" key="1">
    <citation type="submission" date="2020-09" db="EMBL/GenBank/DDBJ databases">
        <title>Comparative genome analyses of four rice-infecting Rhizoctonia solani isolates reveal extensive enrichment of homogalacturonan modification genes.</title>
        <authorList>
            <person name="Lee D.-Y."/>
            <person name="Jeon J."/>
            <person name="Kim K.-T."/>
            <person name="Cheong K."/>
            <person name="Song H."/>
            <person name="Choi G."/>
            <person name="Ko J."/>
            <person name="Opiyo S.O."/>
            <person name="Zuo S."/>
            <person name="Madhav S."/>
            <person name="Lee Y.-H."/>
            <person name="Wang G.-L."/>
        </authorList>
    </citation>
    <scope>NUCLEOTIDE SEQUENCE</scope>
    <source>
        <strain evidence="6">AG1-IA YN-7</strain>
    </source>
</reference>
<feature type="domain" description="URB1 C-terminal" evidence="4">
    <location>
        <begin position="1564"/>
        <end position="1760"/>
    </location>
</feature>
<dbReference type="Pfam" id="PF16201">
    <property type="entry name" value="NopRA1"/>
    <property type="match status" value="1"/>
</dbReference>
<evidence type="ECO:0000259" key="3">
    <source>
        <dbReference type="Pfam" id="PF11707"/>
    </source>
</evidence>
<feature type="domain" description="URB1 central HEAT repeat" evidence="5">
    <location>
        <begin position="660"/>
        <end position="801"/>
    </location>
</feature>
<dbReference type="GO" id="GO:0000463">
    <property type="term" value="P:maturation of LSU-rRNA from tricistronic rRNA transcript (SSU-rRNA, 5.8S rRNA, LSU-rRNA)"/>
    <property type="evidence" value="ECO:0007669"/>
    <property type="project" value="TreeGrafter"/>
</dbReference>
<name>A0A8H7H8A8_9AGAM</name>
<evidence type="ECO:0000256" key="1">
    <source>
        <dbReference type="SAM" id="MobiDB-lite"/>
    </source>
</evidence>
<dbReference type="Pfam" id="PF26140">
    <property type="entry name" value="HEAT_URB1"/>
    <property type="match status" value="1"/>
</dbReference>
<organism evidence="6 7">
    <name type="scientific">Rhizoctonia solani</name>
    <dbReference type="NCBI Taxonomy" id="456999"/>
    <lineage>
        <taxon>Eukaryota</taxon>
        <taxon>Fungi</taxon>
        <taxon>Dikarya</taxon>
        <taxon>Basidiomycota</taxon>
        <taxon>Agaricomycotina</taxon>
        <taxon>Agaricomycetes</taxon>
        <taxon>Cantharellales</taxon>
        <taxon>Ceratobasidiaceae</taxon>
        <taxon>Rhizoctonia</taxon>
    </lineage>
</organism>
<dbReference type="PANTHER" id="PTHR13500">
    <property type="entry name" value="NUCLEOLAR PRERIBOSOMAL-ASSOCIATED PROTEIN 1"/>
    <property type="match status" value="1"/>
</dbReference>
<keyword evidence="2" id="KW-1133">Transmembrane helix</keyword>
<dbReference type="InterPro" id="IPR059018">
    <property type="entry name" value="HEAT_URB1"/>
</dbReference>
<evidence type="ECO:0000259" key="5">
    <source>
        <dbReference type="Pfam" id="PF26140"/>
    </source>
</evidence>
<evidence type="ECO:0000259" key="4">
    <source>
        <dbReference type="Pfam" id="PF16201"/>
    </source>
</evidence>
<dbReference type="Pfam" id="PF11707">
    <property type="entry name" value="Npa1"/>
    <property type="match status" value="1"/>
</dbReference>
<evidence type="ECO:0000256" key="2">
    <source>
        <dbReference type="SAM" id="Phobius"/>
    </source>
</evidence>
<dbReference type="GO" id="GO:0005730">
    <property type="term" value="C:nucleolus"/>
    <property type="evidence" value="ECO:0007669"/>
    <property type="project" value="TreeGrafter"/>
</dbReference>
<keyword evidence="2" id="KW-0812">Transmembrane</keyword>
<dbReference type="PANTHER" id="PTHR13500:SF0">
    <property type="entry name" value="NUCLEOLAR PRE-RIBOSOMAL-ASSOCIATED PROTEIN 1"/>
    <property type="match status" value="1"/>
</dbReference>
<feature type="transmembrane region" description="Helical" evidence="2">
    <location>
        <begin position="203"/>
        <end position="224"/>
    </location>
</feature>
<protein>
    <submittedName>
        <fullName evidence="6">Ribosome 60S biogenesis N-terminal</fullName>
    </submittedName>
</protein>
<dbReference type="GO" id="GO:0000466">
    <property type="term" value="P:maturation of 5.8S rRNA from tricistronic rRNA transcript (SSU-rRNA, 5.8S rRNA, LSU-rRNA)"/>
    <property type="evidence" value="ECO:0007669"/>
    <property type="project" value="TreeGrafter"/>
</dbReference>
<sequence length="1956" mass="217631">MTKVKRPRAVQGKTTAEFKSPEGLIEALKSRNPDVLKNSNYYHWITLKQAHPFSAALVSFRNQITVAYGERPGIRDTRIVLVTSWLEKSPGANELFDIWDTGSNFTSLVLISLAHTISLISGTPAGSVHGPTILRTLLDSTHARRLNAHLASGQTDVVLAALKVLGAAALIDQRLTFDAVSWTAKALPKLLSHRHRTPTSEPLVYLSIRTALVTLILALLPLTLPIELFTALFKGIAQDEGVVVKLVLETCWEKVWGDVKVPKSLKVKVFGGVVIYLQPLYDRMDPDITDPLAPADVVHHFLLALCTKPGTGICFKSRGWYPRPSENPFEDLRPAGKDEGGEEEGSEANSKGTVYNPLLLKLLRTLRPAVDARQHELAVRILNACPDLVGAYFAKGAAQLGLSLEPRLSTRWITSVGFIASVVKADLPTDSFYMDAPTHTLATSSTSSRAYRADPPPLSAIVESVIPNLLTRAWLTKGLLAKPAPSGEPSTVPASTGTLVQHTTIRLITQCLLKLSSVLEAFPPGWSERATEVVDAARKRVPELGVVVGITQEASKALQKNEDTTMDNEVEARELLLAEGSLRLMWLYARVLPGTMAETRFDVGKLLQETEVKETEDGETSGIVGLRVMCQIHMLRLLGESDQFVWSAKPSGSQHTHMYRLLSLHLRTPYPQLRAASASLVVRLLGSGVLFEHDPKEILAWIESLPRTKYTNSAGTEDDITIFLGFFDDVLSRCVKTPYKYLEQGRQLYSSSGDVSRMPSLLFMALLEQLRHKPMESTSRRLIASFVARLVKLLVGKMELKDAKAIAGYMRDIFVKESGENFGLKVVSRLETFLDDLAPAEPRMDMDTSVTSTPAAVLFVQEIESVDTADNKTVKAQVSAKIVGWVRSSGEELGALDLIKLLKFLVGRSVDEVALRDFLEEVEFRTLSASLSTLVGDKETMENLFNAMLLPTALRIMFQQDVNLDIFHTAFLNSLSRFPVEFLTWACGLMAHQLGAAIATARQSTTRACLSILTSLCQYAGTTSEKDNVKHALFTNLPIVKSLLMEHAWVDECKGIVSALLNRDNDNDLALASPYSQYWSGSLLEASSTTEIEANAPGFSIWIPFTPASTCIRVLKLTLSRIQDWETISPTLKLLLESLGDHLRASTSHETDFRQLASALPQLIKLPKLTDFPGLLKLSSTIVQQELPLCLDLSSVEADRGLSDIVKQATGQWSSRTGVIDSVSWRNFLGWTETEELAKMSTALIYLSKNARDSFVTWMEEQDTIGTHSIGPCFAVVDCYTAIAQAGGSNLPLERTSVNKILDCAARTLFKRGESEERQRWAMHILFTITQKFPRDIDATVQAVTKRFPSNHKDVFHRYALSFVAHVASRSHWEDLLDSVIDSGLLWLVRRFAEDETDSLELQSCLPIFVTLLLEDGPVSLLRSLFHKHPSSTCHPSHIIPLLHIYRGTLSQQDTQILSIFHLFEKSRQISTSDILRNWTPDPSHTQPKDFLSAVCNFNPSTMFRTCASFPQRRDTQSMELEAGYNRNDVYDPNFVLPLLVALMASEEPVTSMQWVDLCRTNVISLAVSSLSSKRPTMRQLGYAALVTAYTRLPDVDFQERNQLIYTLDLLRNLIPQPDSTPSHTIPRLPTYTTLLFSHALRDIFSPATPLYPLISRFLLQRPQFDPKDVPLLYTLLYSSSGEWRRERGWMLRFLADGMRSTEDWKVLKRRHTWDLLASLFQSSIEDRMLRLSILEVLINASANKHAATSLVLSSSIISWIHMQLDHTLPSEALVYLKILENMAVVLDHEQIEKATSGHWRDSVAEVVGKVVTHHEPEPSLMCLASRILLRLTAKLEHPPKSFTHVVKTIMNTLPSLESFPVQAPMSPLSMDTSEPLHTSRNLLQPLAGTPVKHWLSTISALWALSMRLDVDSRLWAGIACRALFANVVLGGLSDLTWVRDQSVAMLVEVSVDSAK</sequence>
<feature type="domain" description="URB1 N-terminal" evidence="3">
    <location>
        <begin position="93"/>
        <end position="414"/>
    </location>
</feature>
<dbReference type="InterPro" id="IPR021714">
    <property type="entry name" value="URB1_N"/>
</dbReference>
<proteinExistence type="predicted"/>
<keyword evidence="2" id="KW-0472">Membrane</keyword>
<feature type="region of interest" description="Disordered" evidence="1">
    <location>
        <begin position="325"/>
        <end position="350"/>
    </location>
</feature>
<dbReference type="InterPro" id="IPR032436">
    <property type="entry name" value="URB1_C"/>
</dbReference>
<evidence type="ECO:0000313" key="6">
    <source>
        <dbReference type="EMBL" id="KAF8678749.1"/>
    </source>
</evidence>
<dbReference type="Proteomes" id="UP000650582">
    <property type="component" value="Unassembled WGS sequence"/>
</dbReference>